<protein>
    <submittedName>
        <fullName evidence="1">Uncharacterized protein</fullName>
    </submittedName>
</protein>
<reference evidence="1" key="1">
    <citation type="submission" date="2022-06" db="EMBL/GenBank/DDBJ databases">
        <authorList>
            <person name="Legras J.-L."/>
            <person name="Devillers H."/>
            <person name="Grondin C."/>
        </authorList>
    </citation>
    <scope>NUCLEOTIDE SEQUENCE</scope>
    <source>
        <strain evidence="1">CLIB 1444</strain>
    </source>
</reference>
<organism evidence="1 2">
    <name type="scientific">[Candida] jaroonii</name>
    <dbReference type="NCBI Taxonomy" id="467808"/>
    <lineage>
        <taxon>Eukaryota</taxon>
        <taxon>Fungi</taxon>
        <taxon>Dikarya</taxon>
        <taxon>Ascomycota</taxon>
        <taxon>Saccharomycotina</taxon>
        <taxon>Pichiomycetes</taxon>
        <taxon>Debaryomycetaceae</taxon>
        <taxon>Yamadazyma</taxon>
    </lineage>
</organism>
<accession>A0ACA9YC71</accession>
<dbReference type="Proteomes" id="UP001152531">
    <property type="component" value="Unassembled WGS sequence"/>
</dbReference>
<gene>
    <name evidence="1" type="ORF">CLIB1444_09S04566</name>
</gene>
<name>A0ACA9YC71_9ASCO</name>
<evidence type="ECO:0000313" key="1">
    <source>
        <dbReference type="EMBL" id="CAH6722483.1"/>
    </source>
</evidence>
<dbReference type="EMBL" id="CALSDN010000009">
    <property type="protein sequence ID" value="CAH6722483.1"/>
    <property type="molecule type" value="Genomic_DNA"/>
</dbReference>
<sequence length="334" mass="38281">MILIENNKYSCIECIRGHRTSQCKHNSRPLLQVRAKGRPNIQNNPSYRIAVFAKKYNEKSDSIDVTEFSMKYIIDFKTGDIIGPYTSESSKMFKPDSPKIDNNSFINSASCCGKIGKTSCGCKHGTSKSRILKTYLKTTKKWRFISNNSEAKRESLKDEINKKLTNCECDENCQCEGCLIHNNKFEFNEVFNLPDIPFENQQFQISNTPNLSQNKRLQEKKACCSKSVAQNNQKIMDDTQANSLNIPEDNLFKVENCFINEVPDLELKYYQDNIQTELMDSINDLKERDSDREDCGCEANNCQCLNCEKHGIINGIKLDDLFSGLDNKIFRNSI</sequence>
<comment type="caution">
    <text evidence="1">The sequence shown here is derived from an EMBL/GenBank/DDBJ whole genome shotgun (WGS) entry which is preliminary data.</text>
</comment>
<proteinExistence type="predicted"/>
<keyword evidence="2" id="KW-1185">Reference proteome</keyword>
<evidence type="ECO:0000313" key="2">
    <source>
        <dbReference type="Proteomes" id="UP001152531"/>
    </source>
</evidence>